<evidence type="ECO:0000313" key="1">
    <source>
        <dbReference type="EMBL" id="CEP65011.1"/>
    </source>
</evidence>
<dbReference type="Proteomes" id="UP000054304">
    <property type="component" value="Unassembled WGS sequence"/>
</dbReference>
<dbReference type="EMBL" id="LN736376">
    <property type="protein sequence ID" value="CEP65011.1"/>
    <property type="molecule type" value="Genomic_DNA"/>
</dbReference>
<dbReference type="HOGENOM" id="CLU_010194_9_1_1"/>
<dbReference type="PANTHER" id="PTHR45458">
    <property type="entry name" value="SHORT-CHAIN DEHYDROGENASE/REDUCTASE SDR"/>
    <property type="match status" value="1"/>
</dbReference>
<gene>
    <name evidence="1" type="ORF">LALA0_S17e00144g</name>
</gene>
<proteinExistence type="predicted"/>
<sequence length="201" mass="21481">MSKSYFVSGGNRGIGFALVKLLSSDSQNTVIAGARNVEGASELKKWADLHSNVNIVSLDVSIAASNEGAAKEAARILPDGLDVLIANAGISKSYNTILESSDDLYYEHFTVNTLGPIRIFRAFKSLLDKKSTKHFVVVSSAAGSLANNIDFPISTSCYGLSKAGLNLAESGGLRDCGCSSWSRRNRHGLSGFERCQVQRCV</sequence>
<evidence type="ECO:0000313" key="2">
    <source>
        <dbReference type="Proteomes" id="UP000054304"/>
    </source>
</evidence>
<organism evidence="1 2">
    <name type="scientific">Lachancea lanzarotensis</name>
    <dbReference type="NCBI Taxonomy" id="1245769"/>
    <lineage>
        <taxon>Eukaryota</taxon>
        <taxon>Fungi</taxon>
        <taxon>Dikarya</taxon>
        <taxon>Ascomycota</taxon>
        <taxon>Saccharomycotina</taxon>
        <taxon>Saccharomycetes</taxon>
        <taxon>Saccharomycetales</taxon>
        <taxon>Saccharomycetaceae</taxon>
        <taxon>Lachancea</taxon>
    </lineage>
</organism>
<dbReference type="Pfam" id="PF00106">
    <property type="entry name" value="adh_short"/>
    <property type="match status" value="1"/>
</dbReference>
<dbReference type="Gene3D" id="3.40.50.720">
    <property type="entry name" value="NAD(P)-binding Rossmann-like Domain"/>
    <property type="match status" value="1"/>
</dbReference>
<name>A0A0C7N4A5_9SACH</name>
<dbReference type="PRINTS" id="PR00081">
    <property type="entry name" value="GDHRDH"/>
</dbReference>
<dbReference type="GO" id="GO:0016616">
    <property type="term" value="F:oxidoreductase activity, acting on the CH-OH group of donors, NAD or NADP as acceptor"/>
    <property type="evidence" value="ECO:0007669"/>
    <property type="project" value="TreeGrafter"/>
</dbReference>
<dbReference type="SUPFAM" id="SSF51735">
    <property type="entry name" value="NAD(P)-binding Rossmann-fold domains"/>
    <property type="match status" value="1"/>
</dbReference>
<dbReference type="GeneID" id="34688581"/>
<dbReference type="PANTHER" id="PTHR45458:SF3">
    <property type="entry name" value="CHAIN DEHYDROGENASE (ATSC), PUTATIVE-RELATED"/>
    <property type="match status" value="1"/>
</dbReference>
<dbReference type="InterPro" id="IPR002347">
    <property type="entry name" value="SDR_fam"/>
</dbReference>
<accession>A0A0C7N4A5</accession>
<dbReference type="InterPro" id="IPR052184">
    <property type="entry name" value="SDR_enzymes"/>
</dbReference>
<reference evidence="1 2" key="1">
    <citation type="submission" date="2014-12" db="EMBL/GenBank/DDBJ databases">
        <authorList>
            <person name="Neuveglise Cecile"/>
        </authorList>
    </citation>
    <scope>NUCLEOTIDE SEQUENCE [LARGE SCALE GENOMIC DNA]</scope>
    <source>
        <strain evidence="1 2">CBS 12615</strain>
    </source>
</reference>
<dbReference type="OrthoDB" id="4096546at2759"/>
<dbReference type="AlphaFoldDB" id="A0A0C7N4A5"/>
<dbReference type="InterPro" id="IPR036291">
    <property type="entry name" value="NAD(P)-bd_dom_sf"/>
</dbReference>
<dbReference type="RefSeq" id="XP_022631206.1">
    <property type="nucleotide sequence ID" value="XM_022775044.1"/>
</dbReference>
<protein>
    <submittedName>
        <fullName evidence="1">LALA0S17e00144g1_1</fullName>
    </submittedName>
</protein>
<keyword evidence="2" id="KW-1185">Reference proteome</keyword>